<evidence type="ECO:0000256" key="3">
    <source>
        <dbReference type="ARBA" id="ARBA00023163"/>
    </source>
</evidence>
<dbReference type="Pfam" id="PF03479">
    <property type="entry name" value="PCC"/>
    <property type="match status" value="1"/>
</dbReference>
<keyword evidence="2" id="KW-0238">DNA-binding</keyword>
<evidence type="ECO:0000313" key="7">
    <source>
        <dbReference type="Proteomes" id="UP000006729"/>
    </source>
</evidence>
<dbReference type="PROSITE" id="PS51742">
    <property type="entry name" value="PPC"/>
    <property type="match status" value="1"/>
</dbReference>
<sequence>MAGPVRVCQKIGRCNDSTKPGRPGGPTYDPDKIRMTLYGRFEILSLSRSFLPPPGTTSLTIFLYGGQGQVVGGSVVGELTAVGTVIVIAASLTNMAYERLSLDEDDQLLMRGDLWMRMTNCGGIGVGNNGPFNEVGAAFRGLLLFFFLQIKKLFF</sequence>
<proteinExistence type="predicted"/>
<organism evidence="6 7">
    <name type="scientific">Populus trichocarpa</name>
    <name type="common">Western balsam poplar</name>
    <name type="synonym">Populus balsamifera subsp. trichocarpa</name>
    <dbReference type="NCBI Taxonomy" id="3694"/>
    <lineage>
        <taxon>Eukaryota</taxon>
        <taxon>Viridiplantae</taxon>
        <taxon>Streptophyta</taxon>
        <taxon>Embryophyta</taxon>
        <taxon>Tracheophyta</taxon>
        <taxon>Spermatophyta</taxon>
        <taxon>Magnoliopsida</taxon>
        <taxon>eudicotyledons</taxon>
        <taxon>Gunneridae</taxon>
        <taxon>Pentapetalae</taxon>
        <taxon>rosids</taxon>
        <taxon>fabids</taxon>
        <taxon>Malpighiales</taxon>
        <taxon>Salicaceae</taxon>
        <taxon>Saliceae</taxon>
        <taxon>Populus</taxon>
    </lineage>
</organism>
<dbReference type="GO" id="GO:0003700">
    <property type="term" value="F:DNA-binding transcription factor activity"/>
    <property type="evidence" value="ECO:0000318"/>
    <property type="project" value="GO_Central"/>
</dbReference>
<keyword evidence="1" id="KW-0805">Transcription regulation</keyword>
<protein>
    <recommendedName>
        <fullName evidence="5">PPC domain-containing protein</fullName>
    </recommendedName>
</protein>
<dbReference type="InterPro" id="IPR014476">
    <property type="entry name" value="AHL15-29"/>
</dbReference>
<dbReference type="Proteomes" id="UP000006729">
    <property type="component" value="Chromosome 10"/>
</dbReference>
<dbReference type="GO" id="GO:0005634">
    <property type="term" value="C:nucleus"/>
    <property type="evidence" value="ECO:0000318"/>
    <property type="project" value="GO_Central"/>
</dbReference>
<feature type="domain" description="PPC" evidence="5">
    <location>
        <begin position="1"/>
        <end position="113"/>
    </location>
</feature>
<gene>
    <name evidence="6" type="ORF">POPTR_010G063200</name>
</gene>
<evidence type="ECO:0000256" key="2">
    <source>
        <dbReference type="ARBA" id="ARBA00023125"/>
    </source>
</evidence>
<dbReference type="PANTHER" id="PTHR31100:SF62">
    <property type="entry name" value="AT-HOOK MOTIF NUCLEAR-LOCALIZED PROTEIN 23"/>
    <property type="match status" value="1"/>
</dbReference>
<evidence type="ECO:0000256" key="1">
    <source>
        <dbReference type="ARBA" id="ARBA00023015"/>
    </source>
</evidence>
<dbReference type="SUPFAM" id="SSF117856">
    <property type="entry name" value="AF0104/ALDC/Ptd012-like"/>
    <property type="match status" value="1"/>
</dbReference>
<dbReference type="Gene3D" id="3.30.1330.80">
    <property type="entry name" value="Hypothetical protein, similar to alpha- acetolactate decarboxylase, domain 2"/>
    <property type="match status" value="1"/>
</dbReference>
<dbReference type="GO" id="GO:0003680">
    <property type="term" value="F:minor groove of adenine-thymine-rich DNA binding"/>
    <property type="evidence" value="ECO:0000318"/>
    <property type="project" value="GO_Central"/>
</dbReference>
<dbReference type="EMBL" id="CM009299">
    <property type="protein sequence ID" value="PNT15054.1"/>
    <property type="molecule type" value="Genomic_DNA"/>
</dbReference>
<dbReference type="STRING" id="3694.A0A2K1YPV1"/>
<dbReference type="InParanoid" id="A0A2K1YPV1"/>
<name>A0A2K1YPV1_POPTR</name>
<evidence type="ECO:0000256" key="4">
    <source>
        <dbReference type="ARBA" id="ARBA00023242"/>
    </source>
</evidence>
<evidence type="ECO:0000259" key="5">
    <source>
        <dbReference type="PROSITE" id="PS51742"/>
    </source>
</evidence>
<keyword evidence="4" id="KW-0539">Nucleus</keyword>
<dbReference type="AlphaFoldDB" id="A0A2K1YPV1"/>
<dbReference type="PANTHER" id="PTHR31100">
    <property type="entry name" value="AT-HOOK MOTIF NUCLEAR-LOCALIZED PROTEIN 15"/>
    <property type="match status" value="1"/>
</dbReference>
<keyword evidence="7" id="KW-1185">Reference proteome</keyword>
<reference evidence="6 7" key="1">
    <citation type="journal article" date="2006" name="Science">
        <title>The genome of black cottonwood, Populus trichocarpa (Torr. &amp; Gray).</title>
        <authorList>
            <person name="Tuskan G.A."/>
            <person name="Difazio S."/>
            <person name="Jansson S."/>
            <person name="Bohlmann J."/>
            <person name="Grigoriev I."/>
            <person name="Hellsten U."/>
            <person name="Putnam N."/>
            <person name="Ralph S."/>
            <person name="Rombauts S."/>
            <person name="Salamov A."/>
            <person name="Schein J."/>
            <person name="Sterck L."/>
            <person name="Aerts A."/>
            <person name="Bhalerao R.R."/>
            <person name="Bhalerao R.P."/>
            <person name="Blaudez D."/>
            <person name="Boerjan W."/>
            <person name="Brun A."/>
            <person name="Brunner A."/>
            <person name="Busov V."/>
            <person name="Campbell M."/>
            <person name="Carlson J."/>
            <person name="Chalot M."/>
            <person name="Chapman J."/>
            <person name="Chen G.L."/>
            <person name="Cooper D."/>
            <person name="Coutinho P.M."/>
            <person name="Couturier J."/>
            <person name="Covert S."/>
            <person name="Cronk Q."/>
            <person name="Cunningham R."/>
            <person name="Davis J."/>
            <person name="Degroeve S."/>
            <person name="Dejardin A."/>
            <person name="Depamphilis C."/>
            <person name="Detter J."/>
            <person name="Dirks B."/>
            <person name="Dubchak I."/>
            <person name="Duplessis S."/>
            <person name="Ehlting J."/>
            <person name="Ellis B."/>
            <person name="Gendler K."/>
            <person name="Goodstein D."/>
            <person name="Gribskov M."/>
            <person name="Grimwood J."/>
            <person name="Groover A."/>
            <person name="Gunter L."/>
            <person name="Hamberger B."/>
            <person name="Heinze B."/>
            <person name="Helariutta Y."/>
            <person name="Henrissat B."/>
            <person name="Holligan D."/>
            <person name="Holt R."/>
            <person name="Huang W."/>
            <person name="Islam-Faridi N."/>
            <person name="Jones S."/>
            <person name="Jones-Rhoades M."/>
            <person name="Jorgensen R."/>
            <person name="Joshi C."/>
            <person name="Kangasjarvi J."/>
            <person name="Karlsson J."/>
            <person name="Kelleher C."/>
            <person name="Kirkpatrick R."/>
            <person name="Kirst M."/>
            <person name="Kohler A."/>
            <person name="Kalluri U."/>
            <person name="Larimer F."/>
            <person name="Leebens-Mack J."/>
            <person name="Leple J.C."/>
            <person name="Locascio P."/>
            <person name="Lou Y."/>
            <person name="Lucas S."/>
            <person name="Martin F."/>
            <person name="Montanini B."/>
            <person name="Napoli C."/>
            <person name="Nelson D.R."/>
            <person name="Nelson C."/>
            <person name="Nieminen K."/>
            <person name="Nilsson O."/>
            <person name="Pereda V."/>
            <person name="Peter G."/>
            <person name="Philippe R."/>
            <person name="Pilate G."/>
            <person name="Poliakov A."/>
            <person name="Razumovskaya J."/>
            <person name="Richardson P."/>
            <person name="Rinaldi C."/>
            <person name="Ritland K."/>
            <person name="Rouze P."/>
            <person name="Ryaboy D."/>
            <person name="Schmutz J."/>
            <person name="Schrader J."/>
            <person name="Segerman B."/>
            <person name="Shin H."/>
            <person name="Siddiqui A."/>
            <person name="Sterky F."/>
            <person name="Terry A."/>
            <person name="Tsai C.J."/>
            <person name="Uberbacher E."/>
            <person name="Unneberg P."/>
            <person name="Vahala J."/>
            <person name="Wall K."/>
            <person name="Wessler S."/>
            <person name="Yang G."/>
            <person name="Yin T."/>
            <person name="Douglas C."/>
            <person name="Marra M."/>
            <person name="Sandberg G."/>
            <person name="Van de Peer Y."/>
            <person name="Rokhsar D."/>
        </authorList>
    </citation>
    <scope>NUCLEOTIDE SEQUENCE [LARGE SCALE GENOMIC DNA]</scope>
    <source>
        <strain evidence="7">cv. Nisqually</strain>
    </source>
</reference>
<evidence type="ECO:0000313" key="6">
    <source>
        <dbReference type="EMBL" id="PNT15054.1"/>
    </source>
</evidence>
<keyword evidence="3" id="KW-0804">Transcription</keyword>
<accession>A0A2K1YPV1</accession>
<dbReference type="InterPro" id="IPR005175">
    <property type="entry name" value="PPC_dom"/>
</dbReference>